<reference evidence="9" key="1">
    <citation type="submission" date="2025-08" db="UniProtKB">
        <authorList>
            <consortium name="RefSeq"/>
        </authorList>
    </citation>
    <scope>IDENTIFICATION</scope>
</reference>
<evidence type="ECO:0000256" key="2">
    <source>
        <dbReference type="ARBA" id="ARBA00022525"/>
    </source>
</evidence>
<dbReference type="SUPFAM" id="SSF49842">
    <property type="entry name" value="TNF-like"/>
    <property type="match status" value="1"/>
</dbReference>
<comment type="subcellular location">
    <subcellularLocation>
        <location evidence="1">Secreted</location>
    </subcellularLocation>
</comment>
<feature type="compositionally biased region" description="Basic and acidic residues" evidence="5">
    <location>
        <begin position="94"/>
        <end position="109"/>
    </location>
</feature>
<feature type="domain" description="C1q" evidence="7">
    <location>
        <begin position="137"/>
        <end position="274"/>
    </location>
</feature>
<gene>
    <name evidence="9" type="primary">LOC110988288</name>
</gene>
<keyword evidence="2" id="KW-0964">Secreted</keyword>
<name>A0A8B7ZQJ8_ACAPL</name>
<dbReference type="PANTHER" id="PTHR15427:SF52">
    <property type="entry name" value="C1Q DOMAIN-CONTAINING PROTEIN"/>
    <property type="match status" value="1"/>
</dbReference>
<dbReference type="PROSITE" id="PS50871">
    <property type="entry name" value="C1Q"/>
    <property type="match status" value="1"/>
</dbReference>
<keyword evidence="8" id="KW-1185">Reference proteome</keyword>
<evidence type="ECO:0000256" key="5">
    <source>
        <dbReference type="SAM" id="MobiDB-lite"/>
    </source>
</evidence>
<dbReference type="PANTHER" id="PTHR15427">
    <property type="entry name" value="EMILIN ELASTIN MICROFIBRIL INTERFACE-LOCATED PROTEIN ELASTIN MICROFIBRIL INTERFACER"/>
    <property type="match status" value="1"/>
</dbReference>
<feature type="signal peptide" evidence="6">
    <location>
        <begin position="1"/>
        <end position="32"/>
    </location>
</feature>
<keyword evidence="3 6" id="KW-0732">Signal</keyword>
<evidence type="ECO:0000256" key="6">
    <source>
        <dbReference type="SAM" id="SignalP"/>
    </source>
</evidence>
<dbReference type="GO" id="GO:0005576">
    <property type="term" value="C:extracellular region"/>
    <property type="evidence" value="ECO:0007669"/>
    <property type="project" value="UniProtKB-SubCell"/>
</dbReference>
<dbReference type="OrthoDB" id="6154955at2759"/>
<dbReference type="InterPro" id="IPR008160">
    <property type="entry name" value="Collagen"/>
</dbReference>
<feature type="region of interest" description="Disordered" evidence="5">
    <location>
        <begin position="35"/>
        <end position="137"/>
    </location>
</feature>
<sequence length="274" mass="28617">MKTSKLLQMEGSLVLIHVVCLLWVFSTSVGLAADSVEPTSTSPEGSCCNLCHQQGQTGSPGIPGIPGVPGNNGSPGPSGPKGEQGLGLPGPKGDVGDRGQKGDRGERGHQGLVGKLGPPGEKGEKGEPGESTLVTPKPPSIVAFSAFLSTHFRGGNGDVVVFSNVETNIGDDYNSQTGVFTCSVAGVYYFSVNLMSLNNDAGVYHHLKKNRQTIITLHDNQQNFHHQSSNSAILILAVGDTVWLEAGGQSRGIYGDSRHFSDFSGFLISTMPAS</sequence>
<dbReference type="SMART" id="SM00110">
    <property type="entry name" value="C1Q"/>
    <property type="match status" value="1"/>
</dbReference>
<evidence type="ECO:0000259" key="7">
    <source>
        <dbReference type="PROSITE" id="PS50871"/>
    </source>
</evidence>
<evidence type="ECO:0000313" key="9">
    <source>
        <dbReference type="RefSeq" id="XP_022107342.1"/>
    </source>
</evidence>
<evidence type="ECO:0000313" key="8">
    <source>
        <dbReference type="Proteomes" id="UP000694845"/>
    </source>
</evidence>
<protein>
    <submittedName>
        <fullName evidence="9">Complement C1q tumor necrosis factor-related protein 3-like</fullName>
    </submittedName>
</protein>
<dbReference type="GeneID" id="110988288"/>
<keyword evidence="4" id="KW-0176">Collagen</keyword>
<dbReference type="Pfam" id="PF01391">
    <property type="entry name" value="Collagen"/>
    <property type="match status" value="1"/>
</dbReference>
<dbReference type="Gene3D" id="2.60.120.40">
    <property type="match status" value="1"/>
</dbReference>
<accession>A0A8B7ZQJ8</accession>
<evidence type="ECO:0000256" key="4">
    <source>
        <dbReference type="ARBA" id="ARBA00023119"/>
    </source>
</evidence>
<dbReference type="PRINTS" id="PR00007">
    <property type="entry name" value="COMPLEMNTC1Q"/>
</dbReference>
<dbReference type="OMA" id="VYVFHIV"/>
<feature type="chain" id="PRO_5034726112" evidence="6">
    <location>
        <begin position="33"/>
        <end position="274"/>
    </location>
</feature>
<dbReference type="Proteomes" id="UP000694845">
    <property type="component" value="Unplaced"/>
</dbReference>
<dbReference type="InterPro" id="IPR008983">
    <property type="entry name" value="Tumour_necrosis_fac-like_dom"/>
</dbReference>
<dbReference type="RefSeq" id="XP_022107342.1">
    <property type="nucleotide sequence ID" value="XM_022251650.1"/>
</dbReference>
<evidence type="ECO:0000256" key="3">
    <source>
        <dbReference type="ARBA" id="ARBA00022729"/>
    </source>
</evidence>
<dbReference type="AlphaFoldDB" id="A0A8B7ZQJ8"/>
<dbReference type="InterPro" id="IPR001073">
    <property type="entry name" value="C1q_dom"/>
</dbReference>
<evidence type="ECO:0000256" key="1">
    <source>
        <dbReference type="ARBA" id="ARBA00004613"/>
    </source>
</evidence>
<proteinExistence type="predicted"/>
<dbReference type="Pfam" id="PF00386">
    <property type="entry name" value="C1q"/>
    <property type="match status" value="1"/>
</dbReference>
<dbReference type="InterPro" id="IPR050392">
    <property type="entry name" value="Collagen/C1q_domain"/>
</dbReference>
<dbReference type="KEGG" id="aplc:110988288"/>
<organism evidence="8 9">
    <name type="scientific">Acanthaster planci</name>
    <name type="common">Crown-of-thorns starfish</name>
    <dbReference type="NCBI Taxonomy" id="133434"/>
    <lineage>
        <taxon>Eukaryota</taxon>
        <taxon>Metazoa</taxon>
        <taxon>Echinodermata</taxon>
        <taxon>Eleutherozoa</taxon>
        <taxon>Asterozoa</taxon>
        <taxon>Asteroidea</taxon>
        <taxon>Valvatacea</taxon>
        <taxon>Valvatida</taxon>
        <taxon>Acanthasteridae</taxon>
        <taxon>Acanthaster</taxon>
    </lineage>
</organism>